<accession>A0A540LB92</accession>
<gene>
    <name evidence="13" type="ORF">C1H46_030857</name>
</gene>
<keyword evidence="3 11" id="KW-0349">Heme</keyword>
<dbReference type="SUPFAM" id="SSF48264">
    <property type="entry name" value="Cytochrome P450"/>
    <property type="match status" value="1"/>
</dbReference>
<dbReference type="Proteomes" id="UP000315295">
    <property type="component" value="Unassembled WGS sequence"/>
</dbReference>
<name>A0A540LB92_MALBA</name>
<dbReference type="STRING" id="106549.A0A540LB92"/>
<evidence type="ECO:0000256" key="1">
    <source>
        <dbReference type="ARBA" id="ARBA00004167"/>
    </source>
</evidence>
<dbReference type="GO" id="GO:0004497">
    <property type="term" value="F:monooxygenase activity"/>
    <property type="evidence" value="ECO:0007669"/>
    <property type="project" value="UniProtKB-KW"/>
</dbReference>
<evidence type="ECO:0000256" key="7">
    <source>
        <dbReference type="ARBA" id="ARBA00023002"/>
    </source>
</evidence>
<organism evidence="13 14">
    <name type="scientific">Malus baccata</name>
    <name type="common">Siberian crab apple</name>
    <name type="synonym">Pyrus baccata</name>
    <dbReference type="NCBI Taxonomy" id="106549"/>
    <lineage>
        <taxon>Eukaryota</taxon>
        <taxon>Viridiplantae</taxon>
        <taxon>Streptophyta</taxon>
        <taxon>Embryophyta</taxon>
        <taxon>Tracheophyta</taxon>
        <taxon>Spermatophyta</taxon>
        <taxon>Magnoliopsida</taxon>
        <taxon>eudicotyledons</taxon>
        <taxon>Gunneridae</taxon>
        <taxon>Pentapetalae</taxon>
        <taxon>rosids</taxon>
        <taxon>fabids</taxon>
        <taxon>Rosales</taxon>
        <taxon>Rosaceae</taxon>
        <taxon>Amygdaloideae</taxon>
        <taxon>Maleae</taxon>
        <taxon>Malus</taxon>
    </lineage>
</organism>
<dbReference type="PRINTS" id="PR00385">
    <property type="entry name" value="P450"/>
</dbReference>
<dbReference type="PANTHER" id="PTHR24282:SF20">
    <property type="entry name" value="CYTOCHROME P450 CYP749A22-LIKE"/>
    <property type="match status" value="1"/>
</dbReference>
<evidence type="ECO:0000256" key="11">
    <source>
        <dbReference type="PIRSR" id="PIRSR602401-1"/>
    </source>
</evidence>
<dbReference type="GO" id="GO:0016020">
    <property type="term" value="C:membrane"/>
    <property type="evidence" value="ECO:0007669"/>
    <property type="project" value="UniProtKB-SubCell"/>
</dbReference>
<dbReference type="PRINTS" id="PR00463">
    <property type="entry name" value="EP450I"/>
</dbReference>
<evidence type="ECO:0000256" key="8">
    <source>
        <dbReference type="ARBA" id="ARBA00023004"/>
    </source>
</evidence>
<dbReference type="EMBL" id="VIEB01000672">
    <property type="protein sequence ID" value="TQD83619.1"/>
    <property type="molecule type" value="Genomic_DNA"/>
</dbReference>
<dbReference type="GO" id="GO:0020037">
    <property type="term" value="F:heme binding"/>
    <property type="evidence" value="ECO:0007669"/>
    <property type="project" value="InterPro"/>
</dbReference>
<feature type="binding site" description="axial binding residue" evidence="11">
    <location>
        <position position="88"/>
    </location>
    <ligand>
        <name>heme</name>
        <dbReference type="ChEBI" id="CHEBI:30413"/>
    </ligand>
    <ligandPart>
        <name>Fe</name>
        <dbReference type="ChEBI" id="CHEBI:18248"/>
    </ligandPart>
</feature>
<dbReference type="GO" id="GO:0016705">
    <property type="term" value="F:oxidoreductase activity, acting on paired donors, with incorporation or reduction of molecular oxygen"/>
    <property type="evidence" value="ECO:0007669"/>
    <property type="project" value="InterPro"/>
</dbReference>
<proteinExistence type="inferred from homology"/>
<evidence type="ECO:0000256" key="5">
    <source>
        <dbReference type="ARBA" id="ARBA00022723"/>
    </source>
</evidence>
<keyword evidence="14" id="KW-1185">Reference proteome</keyword>
<comment type="caution">
    <text evidence="13">The sequence shown here is derived from an EMBL/GenBank/DDBJ whole genome shotgun (WGS) entry which is preliminary data.</text>
</comment>
<comment type="subcellular location">
    <subcellularLocation>
        <location evidence="1">Membrane</location>
        <topology evidence="1">Single-pass membrane protein</topology>
    </subcellularLocation>
</comment>
<evidence type="ECO:0000256" key="2">
    <source>
        <dbReference type="ARBA" id="ARBA00010617"/>
    </source>
</evidence>
<dbReference type="PANTHER" id="PTHR24282">
    <property type="entry name" value="CYTOCHROME P450 FAMILY MEMBER"/>
    <property type="match status" value="1"/>
</dbReference>
<comment type="cofactor">
    <cofactor evidence="11">
        <name>heme</name>
        <dbReference type="ChEBI" id="CHEBI:30413"/>
    </cofactor>
</comment>
<keyword evidence="4" id="KW-0812">Transmembrane</keyword>
<evidence type="ECO:0000256" key="6">
    <source>
        <dbReference type="ARBA" id="ARBA00022989"/>
    </source>
</evidence>
<evidence type="ECO:0000313" key="14">
    <source>
        <dbReference type="Proteomes" id="UP000315295"/>
    </source>
</evidence>
<dbReference type="Gene3D" id="1.10.630.10">
    <property type="entry name" value="Cytochrome P450"/>
    <property type="match status" value="1"/>
</dbReference>
<evidence type="ECO:0000256" key="3">
    <source>
        <dbReference type="ARBA" id="ARBA00022617"/>
    </source>
</evidence>
<evidence type="ECO:0000256" key="4">
    <source>
        <dbReference type="ARBA" id="ARBA00022692"/>
    </source>
</evidence>
<dbReference type="InterPro" id="IPR002401">
    <property type="entry name" value="Cyt_P450_E_grp-I"/>
</dbReference>
<dbReference type="AlphaFoldDB" id="A0A540LB92"/>
<keyword evidence="10" id="KW-0472">Membrane</keyword>
<dbReference type="InterPro" id="IPR017972">
    <property type="entry name" value="Cyt_P450_CS"/>
</dbReference>
<keyword evidence="9 12" id="KW-0503">Monooxygenase</keyword>
<keyword evidence="6" id="KW-1133">Transmembrane helix</keyword>
<keyword evidence="7 12" id="KW-0560">Oxidoreductase</keyword>
<evidence type="ECO:0000256" key="9">
    <source>
        <dbReference type="ARBA" id="ARBA00023033"/>
    </source>
</evidence>
<protein>
    <recommendedName>
        <fullName evidence="15">Cytochrome P450</fullName>
    </recommendedName>
</protein>
<evidence type="ECO:0000256" key="10">
    <source>
        <dbReference type="ARBA" id="ARBA00023136"/>
    </source>
</evidence>
<evidence type="ECO:0000256" key="12">
    <source>
        <dbReference type="RuleBase" id="RU000461"/>
    </source>
</evidence>
<dbReference type="InterPro" id="IPR001128">
    <property type="entry name" value="Cyt_P450"/>
</dbReference>
<evidence type="ECO:0000313" key="13">
    <source>
        <dbReference type="EMBL" id="TQD83619.1"/>
    </source>
</evidence>
<dbReference type="InterPro" id="IPR050665">
    <property type="entry name" value="Cytochrome_P450_Monooxygen"/>
</dbReference>
<sequence length="140" mass="15739">MIVNESLRLYPPVIHLIRETEKEVRLEELNVPANVQLRVSNLAFHHDPEFWGQDAQLFKPERFSEGVAKATNNNMVAFIPFGMGPRTCVGMNFAIIEAKIALSMILQRYSFTLSPGYMHSPINGLAVSPQHGVQVILHSL</sequence>
<reference evidence="13 14" key="1">
    <citation type="journal article" date="2019" name="G3 (Bethesda)">
        <title>Sequencing of a Wild Apple (Malus baccata) Genome Unravels the Differences Between Cultivated and Wild Apple Species Regarding Disease Resistance and Cold Tolerance.</title>
        <authorList>
            <person name="Chen X."/>
        </authorList>
    </citation>
    <scope>NUCLEOTIDE SEQUENCE [LARGE SCALE GENOMIC DNA]</scope>
    <source>
        <strain evidence="14">cv. Shandingzi</strain>
        <tissue evidence="13">Leaves</tissue>
    </source>
</reference>
<comment type="similarity">
    <text evidence="2 12">Belongs to the cytochrome P450 family.</text>
</comment>
<dbReference type="GO" id="GO:0005506">
    <property type="term" value="F:iron ion binding"/>
    <property type="evidence" value="ECO:0007669"/>
    <property type="project" value="InterPro"/>
</dbReference>
<keyword evidence="8 11" id="KW-0408">Iron</keyword>
<evidence type="ECO:0008006" key="15">
    <source>
        <dbReference type="Google" id="ProtNLM"/>
    </source>
</evidence>
<dbReference type="Pfam" id="PF00067">
    <property type="entry name" value="p450"/>
    <property type="match status" value="1"/>
</dbReference>
<dbReference type="PROSITE" id="PS00086">
    <property type="entry name" value="CYTOCHROME_P450"/>
    <property type="match status" value="1"/>
</dbReference>
<keyword evidence="5 11" id="KW-0479">Metal-binding</keyword>
<dbReference type="InterPro" id="IPR036396">
    <property type="entry name" value="Cyt_P450_sf"/>
</dbReference>